<proteinExistence type="predicted"/>
<dbReference type="InterPro" id="IPR020269">
    <property type="entry name" value="Phage_Mu_Releasin"/>
</dbReference>
<dbReference type="EMBL" id="PZKE01000002">
    <property type="protein sequence ID" value="PTE15947.1"/>
    <property type="molecule type" value="Genomic_DNA"/>
</dbReference>
<evidence type="ECO:0000313" key="2">
    <source>
        <dbReference type="EMBL" id="PTE15947.1"/>
    </source>
</evidence>
<feature type="transmembrane region" description="Helical" evidence="1">
    <location>
        <begin position="6"/>
        <end position="25"/>
    </location>
</feature>
<keyword evidence="1" id="KW-0812">Transmembrane</keyword>
<evidence type="ECO:0000313" key="3">
    <source>
        <dbReference type="Proteomes" id="UP000241362"/>
    </source>
</evidence>
<evidence type="ECO:0000256" key="1">
    <source>
        <dbReference type="SAM" id="Phobius"/>
    </source>
</evidence>
<gene>
    <name evidence="2" type="ORF">C5F44_02600</name>
</gene>
<organism evidence="2 3">
    <name type="scientific">Fuscovulum blasticum DSM 2131</name>
    <dbReference type="NCBI Taxonomy" id="1188250"/>
    <lineage>
        <taxon>Bacteria</taxon>
        <taxon>Pseudomonadati</taxon>
        <taxon>Pseudomonadota</taxon>
        <taxon>Alphaproteobacteria</taxon>
        <taxon>Rhodobacterales</taxon>
        <taxon>Paracoccaceae</taxon>
        <taxon>Pseudogemmobacter</taxon>
    </lineage>
</organism>
<dbReference type="RefSeq" id="WP_107671956.1">
    <property type="nucleotide sequence ID" value="NZ_PZKE01000002.1"/>
</dbReference>
<protein>
    <submittedName>
        <fullName evidence="2">DUF2730 domain-containing protein</fullName>
    </submittedName>
</protein>
<keyword evidence="1" id="KW-1133">Transmembrane helix</keyword>
<dbReference type="Pfam" id="PF10805">
    <property type="entry name" value="DUF2730"/>
    <property type="match status" value="1"/>
</dbReference>
<reference evidence="2 3" key="1">
    <citation type="submission" date="2018-03" db="EMBL/GenBank/DDBJ databases">
        <title>Rhodobacter blasticus.</title>
        <authorList>
            <person name="Meyer T.E."/>
            <person name="Miller S."/>
            <person name="Lodha T."/>
            <person name="Gandham S."/>
            <person name="Chintalapati S."/>
            <person name="Chintalapati V.R."/>
        </authorList>
    </citation>
    <scope>NUCLEOTIDE SEQUENCE [LARGE SCALE GENOMIC DNA]</scope>
    <source>
        <strain evidence="2 3">DSM 2131</strain>
    </source>
</reference>
<sequence length="113" mass="12644">MNIAFDFTVTMGVIATVVIAIVGWVRAGRKTVADKIDGLDGRLSRHESRLTAVEQTVTGLPGKDHIHDLRLELTEMRGELKEMRAVMEGNTKIMARVENIVARHEDHLLEGRK</sequence>
<dbReference type="AlphaFoldDB" id="A0A2T4JDQ3"/>
<keyword evidence="1" id="KW-0472">Membrane</keyword>
<comment type="caution">
    <text evidence="2">The sequence shown here is derived from an EMBL/GenBank/DDBJ whole genome shotgun (WGS) entry which is preliminary data.</text>
</comment>
<name>A0A2T4JDQ3_FUSBL</name>
<accession>A0A2T4JDQ3</accession>
<keyword evidence="3" id="KW-1185">Reference proteome</keyword>
<dbReference type="Proteomes" id="UP000241362">
    <property type="component" value="Unassembled WGS sequence"/>
</dbReference>